<sequence length="690" mass="78852">MTKFITYFNLCPIPEPKEFFGISPDKDDGNIITTLGKNIIIIIKISTQKQIRSWSVLEKLSCKVVFDKKSAKYVGVFGNKSLRCWDATTSDVNKCKKLKFQKHIADLVSSGDETLVLYSDGSCELLASAIESRKEDVNTSNPQILELSSSLVFSNPSVHVMANGNRLLTYFERNANNGDYHLIRLPLKSEGRGMVEAPKRFRLARDNLNVNVAGAAVIEGEGVPMLLTIWSDKRMFILSLGDDVSPERSPGNFVSLLTQLKADNPLSVMGISKHFVAIYGANHGQEGASLLLYNTQYKVIKTKQFFKVFFKFSNLWSVRDHIVVAMGQNLSVVKYRVLKEVLSELVGTQVSHDYQTANEMDYINEEDVMEECLQYSAEIQTYYNENKDQDKMSKFNEADGFAIPFKGPEDFDTELNALRQLNLHADVVQDDAAEAVQITLMSNFYDEGFSCLDIQMIAQQLERLEASEHEISEKLLTMLVRGNLLEDIGVCLRRYTNISEKMLSKVLNFILKKYVKEYKTNARCTSEQMDVEDNSDAEVEKTTKSSETRNVLNVLLACSFDSETLESYIRQDVEYNEVVLLLHHLYEMLTTDAELEERPSLYDTSTEFELQLFRWFGVLLNSHFQKLALSKEVALIELLFKWHELFQSYKREIVELQSVAALLYNVVERKPTLKDKSSSKWYSIEEVYLF</sequence>
<proteinExistence type="predicted"/>
<dbReference type="OrthoDB" id="6502630at2759"/>
<dbReference type="VEuPathDB" id="VectorBase:SCAU012933"/>
<evidence type="ECO:0000313" key="10">
    <source>
        <dbReference type="Proteomes" id="UP000095300"/>
    </source>
</evidence>
<comment type="subcellular location">
    <subcellularLocation>
        <location evidence="1">Nucleus</location>
        <location evidence="1">Nucleolus</location>
    </subcellularLocation>
</comment>
<evidence type="ECO:0008006" key="11">
    <source>
        <dbReference type="Google" id="ProtNLM"/>
    </source>
</evidence>
<feature type="domain" description="Nucleolar protein 11 C-terminal" evidence="8">
    <location>
        <begin position="411"/>
        <end position="690"/>
    </location>
</feature>
<name>A0A1I8Q170_STOCA</name>
<dbReference type="Pfam" id="PF08168">
    <property type="entry name" value="NOL11_N"/>
    <property type="match status" value="1"/>
</dbReference>
<dbReference type="InterPro" id="IPR012584">
    <property type="entry name" value="NOL11_N"/>
</dbReference>
<keyword evidence="5" id="KW-0804">Transcription</keyword>
<evidence type="ECO:0000313" key="9">
    <source>
        <dbReference type="EnsemblMetazoa" id="SCAU012933-PA"/>
    </source>
</evidence>
<keyword evidence="3" id="KW-0805">Transcription regulation</keyword>
<dbReference type="GO" id="GO:0030490">
    <property type="term" value="P:maturation of SSU-rRNA"/>
    <property type="evidence" value="ECO:0007669"/>
    <property type="project" value="InterPro"/>
</dbReference>
<dbReference type="GO" id="GO:0003723">
    <property type="term" value="F:RNA binding"/>
    <property type="evidence" value="ECO:0007669"/>
    <property type="project" value="TreeGrafter"/>
</dbReference>
<organism evidence="9 10">
    <name type="scientific">Stomoxys calcitrans</name>
    <name type="common">Stable fly</name>
    <name type="synonym">Conops calcitrans</name>
    <dbReference type="NCBI Taxonomy" id="35570"/>
    <lineage>
        <taxon>Eukaryota</taxon>
        <taxon>Metazoa</taxon>
        <taxon>Ecdysozoa</taxon>
        <taxon>Arthropoda</taxon>
        <taxon>Hexapoda</taxon>
        <taxon>Insecta</taxon>
        <taxon>Pterygota</taxon>
        <taxon>Neoptera</taxon>
        <taxon>Endopterygota</taxon>
        <taxon>Diptera</taxon>
        <taxon>Brachycera</taxon>
        <taxon>Muscomorpha</taxon>
        <taxon>Muscoidea</taxon>
        <taxon>Muscidae</taxon>
        <taxon>Stomoxys</taxon>
    </lineage>
</organism>
<evidence type="ECO:0000256" key="5">
    <source>
        <dbReference type="ARBA" id="ARBA00023163"/>
    </source>
</evidence>
<keyword evidence="2" id="KW-0698">rRNA processing</keyword>
<dbReference type="STRING" id="35570.A0A1I8Q170"/>
<keyword evidence="4" id="KW-0010">Activator</keyword>
<dbReference type="PANTHER" id="PTHR15633:SF2">
    <property type="entry name" value="NUCLEOLAR PROTEIN 11"/>
    <property type="match status" value="1"/>
</dbReference>
<dbReference type="GO" id="GO:0005730">
    <property type="term" value="C:nucleolus"/>
    <property type="evidence" value="ECO:0007669"/>
    <property type="project" value="UniProtKB-SubCell"/>
</dbReference>
<keyword evidence="6" id="KW-0539">Nucleus</keyword>
<protein>
    <recommendedName>
        <fullName evidence="11">Nucleolar protein 11</fullName>
    </recommendedName>
</protein>
<evidence type="ECO:0000259" key="8">
    <source>
        <dbReference type="Pfam" id="PF20998"/>
    </source>
</evidence>
<evidence type="ECO:0000259" key="7">
    <source>
        <dbReference type="Pfam" id="PF08168"/>
    </source>
</evidence>
<dbReference type="InterPro" id="IPR042859">
    <property type="entry name" value="NOL11"/>
</dbReference>
<dbReference type="SUPFAM" id="SSF69322">
    <property type="entry name" value="Tricorn protease domain 2"/>
    <property type="match status" value="1"/>
</dbReference>
<dbReference type="InterPro" id="IPR048897">
    <property type="entry name" value="Nol11_C"/>
</dbReference>
<dbReference type="AlphaFoldDB" id="A0A1I8Q170"/>
<evidence type="ECO:0000256" key="2">
    <source>
        <dbReference type="ARBA" id="ARBA00022552"/>
    </source>
</evidence>
<evidence type="ECO:0000256" key="1">
    <source>
        <dbReference type="ARBA" id="ARBA00004604"/>
    </source>
</evidence>
<evidence type="ECO:0000256" key="6">
    <source>
        <dbReference type="ARBA" id="ARBA00023242"/>
    </source>
</evidence>
<dbReference type="Proteomes" id="UP000095300">
    <property type="component" value="Unassembled WGS sequence"/>
</dbReference>
<reference evidence="9" key="1">
    <citation type="submission" date="2020-05" db="UniProtKB">
        <authorList>
            <consortium name="EnsemblMetazoa"/>
        </authorList>
    </citation>
    <scope>IDENTIFICATION</scope>
    <source>
        <strain evidence="9">USDA</strain>
    </source>
</reference>
<dbReference type="KEGG" id="scac:106091230"/>
<dbReference type="PANTHER" id="PTHR15633">
    <property type="entry name" value="NUCLEOLAR PROTEIN 11"/>
    <property type="match status" value="1"/>
</dbReference>
<gene>
    <name evidence="9" type="primary">106091230</name>
</gene>
<evidence type="ECO:0000256" key="3">
    <source>
        <dbReference type="ARBA" id="ARBA00023015"/>
    </source>
</evidence>
<dbReference type="EnsemblMetazoa" id="SCAU012933-RA">
    <property type="protein sequence ID" value="SCAU012933-PA"/>
    <property type="gene ID" value="SCAU012933"/>
</dbReference>
<dbReference type="Pfam" id="PF20998">
    <property type="entry name" value="Nol11_C"/>
    <property type="match status" value="1"/>
</dbReference>
<evidence type="ECO:0000256" key="4">
    <source>
        <dbReference type="ARBA" id="ARBA00023159"/>
    </source>
</evidence>
<accession>A0A1I8Q170</accession>
<keyword evidence="10" id="KW-1185">Reference proteome</keyword>
<feature type="domain" description="Nucleolar protein 11 N-terminal" evidence="7">
    <location>
        <begin position="1"/>
        <end position="336"/>
    </location>
</feature>